<keyword evidence="2" id="KW-1185">Reference proteome</keyword>
<accession>A0ABP9GD07</accession>
<gene>
    <name evidence="1" type="ORF">GCM10023314_07520</name>
</gene>
<dbReference type="Proteomes" id="UP001501302">
    <property type="component" value="Unassembled WGS sequence"/>
</dbReference>
<dbReference type="EMBL" id="BAABJJ010000010">
    <property type="protein sequence ID" value="GAA4937502.1"/>
    <property type="molecule type" value="Genomic_DNA"/>
</dbReference>
<name>A0ABP9GD07_9FLAO</name>
<proteinExistence type="predicted"/>
<comment type="caution">
    <text evidence="1">The sequence shown here is derived from an EMBL/GenBank/DDBJ whole genome shotgun (WGS) entry which is preliminary data.</text>
</comment>
<evidence type="ECO:0008006" key="3">
    <source>
        <dbReference type="Google" id="ProtNLM"/>
    </source>
</evidence>
<sequence length="89" mass="10747">MISKDKIKQIFCSFDDFCPVFEPELVKRKLSTLKKTRNRKFKMSYSEIVTTTVLFHLSGIRTFKYFYIHYVQGQLKQEFLNTVSYNRFV</sequence>
<evidence type="ECO:0000313" key="1">
    <source>
        <dbReference type="EMBL" id="GAA4937502.1"/>
    </source>
</evidence>
<organism evidence="1 2">
    <name type="scientific">Algibacter agarivorans</name>
    <dbReference type="NCBI Taxonomy" id="1109741"/>
    <lineage>
        <taxon>Bacteria</taxon>
        <taxon>Pseudomonadati</taxon>
        <taxon>Bacteroidota</taxon>
        <taxon>Flavobacteriia</taxon>
        <taxon>Flavobacteriales</taxon>
        <taxon>Flavobacteriaceae</taxon>
        <taxon>Algibacter</taxon>
    </lineage>
</organism>
<protein>
    <recommendedName>
        <fullName evidence="3">Transposase DDE domain-containing protein</fullName>
    </recommendedName>
</protein>
<reference evidence="2" key="1">
    <citation type="journal article" date="2019" name="Int. J. Syst. Evol. Microbiol.">
        <title>The Global Catalogue of Microorganisms (GCM) 10K type strain sequencing project: providing services to taxonomists for standard genome sequencing and annotation.</title>
        <authorList>
            <consortium name="The Broad Institute Genomics Platform"/>
            <consortium name="The Broad Institute Genome Sequencing Center for Infectious Disease"/>
            <person name="Wu L."/>
            <person name="Ma J."/>
        </authorList>
    </citation>
    <scope>NUCLEOTIDE SEQUENCE [LARGE SCALE GENOMIC DNA]</scope>
    <source>
        <strain evidence="2">JCM 18285</strain>
    </source>
</reference>
<evidence type="ECO:0000313" key="2">
    <source>
        <dbReference type="Proteomes" id="UP001501302"/>
    </source>
</evidence>